<dbReference type="InterPro" id="IPR001356">
    <property type="entry name" value="HD"/>
</dbReference>
<dbReference type="InterPro" id="IPR052403">
    <property type="entry name" value="LINC-complex_assoc"/>
</dbReference>
<feature type="compositionally biased region" description="Low complexity" evidence="13">
    <location>
        <begin position="2927"/>
        <end position="2947"/>
    </location>
</feature>
<keyword evidence="2 14" id="KW-0812">Transmembrane</keyword>
<dbReference type="PROSITE" id="PS50021">
    <property type="entry name" value="CH"/>
    <property type="match status" value="2"/>
</dbReference>
<comment type="subcellular location">
    <subcellularLocation>
        <location evidence="1">Membrane</location>
    </subcellularLocation>
    <subcellularLocation>
        <location evidence="10 11">Nucleus</location>
    </subcellularLocation>
</comment>
<feature type="region of interest" description="Disordered" evidence="13">
    <location>
        <begin position="3853"/>
        <end position="3872"/>
    </location>
</feature>
<keyword evidence="5 10" id="KW-0238">DNA-binding</keyword>
<name>A0A4Z2DPL2_SCHJA</name>
<reference evidence="17 18" key="1">
    <citation type="submission" date="2019-03" db="EMBL/GenBank/DDBJ databases">
        <title>An improved genome assembly of the fluke Schistosoma japonicum.</title>
        <authorList>
            <person name="Hu W."/>
            <person name="Luo F."/>
            <person name="Yin M."/>
            <person name="Mo X."/>
            <person name="Sun C."/>
            <person name="Wu Q."/>
            <person name="Zhu B."/>
            <person name="Xiang M."/>
            <person name="Wang J."/>
            <person name="Wang Y."/>
            <person name="Zhang T."/>
            <person name="Xu B."/>
            <person name="Zheng H."/>
            <person name="Feng Z."/>
        </authorList>
    </citation>
    <scope>NUCLEOTIDE SEQUENCE [LARGE SCALE GENOMIC DNA]</scope>
    <source>
        <strain evidence="17">HuSjv2</strain>
        <tissue evidence="17">Worms</tissue>
    </source>
</reference>
<dbReference type="STRING" id="6182.A0A4Z2DPL2"/>
<evidence type="ECO:0000256" key="5">
    <source>
        <dbReference type="ARBA" id="ARBA00023125"/>
    </source>
</evidence>
<sequence length="4522" mass="514505">MNNFTCNSQFNHMNYAEEINGFPFTISQVGCMCEVLISSHQIVSLRHLLNRIPKLWSMSENFVARHFQHQQLTKQSEMMTIDKLLESRESIIKALAIVAYEDENYAFVYQLLEYNHFSEMHQPVLQQLWYNTHYAEVQKSRDRPLTAVDKYRIRRKYPLPTTIWDGEETVYCFKQNVRRQLTEYYQRNKYPNSDEKYKLSIKTGLTITQISNWFKNHRQRDKSLESTDVHLQNGNNNYHCYQRLSKSNSTNSDSIKQHLLCIKNEFSNQAHRTYNNYQTINVQQKLSTNHCTYSTVPNYSTVNLKNLECNNKTSISHPIFLQDYLSFSHPDEIGFSQWTSDHFNIEQSHYEMNYLHNYCDYNQNRAYYTYDVINKGFNSVTDHMHLDDVHGESDTTDESIPSYLFISDQKDGRLQDRPLMEPNDSYPTDCDDYYNNNGREENENYTETVDIFSNQHLFSSNHEYTTDKLNKEDSLIDYHGKCDTILKHKLNFDSICPKYSTLICCTNSIHHRLNPSAYEQDTATNSDFNQSNADNYDEDNCNVGVNYSSISNMTISDDIGHIITSIKNEQQRVQKKTFTNWVNAHLQKLPNPVHINDIFKDIGDGTTLIHLLEVLSGEKLQIENPRVIQRAHKLSNVRNALDYLEKTCKIKLVNINPADVVDGKPAIVLGLIWSIILFFQIQGHQKILRDALKSRRKSLSKSIDSDGSVSTTANSGSKSEEASLSEQVDSVKSVTGSRTRQALLTWVEQSFRSHKSTLEIKVNDFGTSWRDGKAFCALVHNINPSLIDMDEVMRRKSRENIELAFNIAEQRLGIPKLLDAEDVDVDKPDERSIITYVAQFILATSSCAPKIKSRSNSRRSSTNSSEKLQFQQKLKSTNADVQNESKPENEHHTPLRLASFEPDPEIDPALILNASTTANFLERRRARRASLSGPQTMDDEALHNLILATSPMSSETGGASTPTDDAVAILSSSTPGGYIRTVSGSPSPPSFSTSPHRSGRARSYAGLRLCRVAKNVSKCRAIANIRVTAEPPKATCNIVPVLHLGGEGIDQTEAEKERILLINIKELIARVRHNPIDSQDFITEFESFLQAQLEHENMAAYIRELDDRKRQGLLLGLRPEELERAEAEWSRVKPELDEWRWRLDNVLPGEWRKVGHWLSKLEKCLIADALIASQLGLELAPEAKHLTLEERGTRLQNCLNEHEEIFKNIEELNELINRLDEENIKLNEIAQSASSDVLTTLPTRLPQIVVDSLKSRFITAYINGQLTRRRLERLVLRWDLAHKITILREHLVDWQGIKCKEKSEVNLHINVIKDYLSSLNMPEDMDKGLNRLKELTYERDDIACNIAEQRGKLESKANLSGPMINQQASVSTGGGAFILSDYAETERKETSFFLTSLNTRWKDTWSDLLSMQTQLGELSLKWNLYETEKVNLSNWLNDVRKLLADENTSAEIREQLYNDLKEWRTRVSALNDLGHELMHTCDMTASSALDNELQNINKNWTEVTSEVIKFVDLDHAEELKNRNSEAMLRVNALIKATEHLLVSDFILPETTDIDQAHAATADYRRQLEDARKQLLEKAKRDYLEALQAAEELMAAAKAGQADMAQAEEVMAAVRAAGKRLDQLANESVQARLDEVEAATKKAVELALQLAPINDWVQDSEVSTEILSSGSIETNLDLSNLTTEEALSKLKCHFTALEEHEKSLIEAEKRLNDLKESGLQHVDISQLELATLEARRKVEAMRAVAKCYEHELDKRKSAEQSFSYAITNISDWLDEAERLFCIDSTLEFEEQLPNTEVIQDKLTAHEEFLRKTQTAGQTCLIELNQSYDKLVDLLSGNGEDMIENSANTLIQPDDVSMNILLEAANQVTKFRDRFDELISKATRRQYELKYSLLEARLREHLDNTNKILNDEEFRMTSGEHLASILADHEATFKNPQLYNICEDILREMRELDEQMSFLFQNDTNYYSKRTTQLQQEYNLLTERVGKMAVRLRNLPEQWADFDDKLNHLLDWTNEVEKLFNHLQSDPSSAKNSDEKTAIELASRYRAMLSRFEEMTGMVSEQNALADKLNLMLVDLSLDGGVSAGELATKRAALTAALGALKDLGSEIDSVLMRAPLIAETLEFRANAVTERKKAIVVREAFEQAIQEDAEMSPNDLESIKRLLAEREAMVARLAEERDASLLAIIQRGMSVKAGEMLDWIEPSQTELKATWAEVDKFAETGLKSLRQTAEAFEAFEEHKQRITSLLTGTRHLISGHASAAAAAAFAMALTSKDGEVDVDSVTNALHIDDETKVWANTSLASGIAGVVAASVEEATKAGQEAVRVQADAVAAQLEALNNAESDLKALIAAAETMKMRSTPERAAELDATIKRLEAQLITAKQELNTKLANLRAANGKWEVFYTSTREVDKLLNIAESNLSDVTSVKPLSKGNLNTLDLGSAESAAKAAAAELALWYASVNNYLKDLQTSEQRLSSLNIIFKELTHFSPLDSFTELSKNEVSDATSVSPEILKAQNRIVSLYRRQNALQTAFIKHSESLNTLKDYLSQYLNLVPSIDEYLSEVESIAGTLSRNPPIDSFADLITLRDKHNTRQTIHNSKFTDNRNKLLWLATNLTSWEHFKEANEVLQSRWESVNYWLIEESQYLDDLHNLWTTWNNDSEQFTTQLSSIEKEIEQELNSAMNDATKVKESSTEPNPIDLDSRVNKASTYQDRLLDAESYLKAFSFKTEKLLKRILAQSQIHCRTLSSANETNAAKLTDKLSSILNNNTNSQFMNVTISPHNVAVKYRELEEHLKRIRLQCEKLNSELENQLDARDRLFRDADRLLQWVMSAEKRMAKLTRVWVAARPPITVNNKSYSILHKPSSIMKARSDQNESDKQQLIGVDLPEAYEQLKALLTEASGPRMIALKELAYQIEGEDVDLTDLCQKATNSRPGSNRPDSNSSRPTSSNRSRSRRSVSFDILGKEGSFDSTNDEINRQLHERLIRLLGKLNRLITHLHQRTILCRLTIEYEYCRQGWIQEINALNSRLKTFENTSIVVELDVCKKKRRSSSKSSQEEVDRKQSIQDEDILEKQDTKINEDKVNVTGKMNEPTTTVQDDHDTSNITMNSKRSITTNDILQAATDDAERILFRKQTIQSGIVYQSEYRNLKSEVDKLKELINKWQVSLDLTQSDHAIESEFDETSGDINLVGPKEVDVAVVSVGLMFVTNVDSNWSFNIGATMTATMINAATTATINAPSSTGALDLQSAALQVEPFSFFVDIARLSSECDKLHGKLKANLLHVIGVCENWQQLIEARDKLLDQIKDLQARSSEACYSISQLNDPSKTDKPIGVRLTRLGQQLLDWQMELNSTRSTVTNETNVLQTDVSNNSHDPSVDKTNLPSEAVIIIQRLGDLRRAGERIVSLNAARGPNVDNLYNTTVQSVRLCAIYLGEIGRHSILLFQALTKRVECLNQLTEFLDEIEKQSGLIPSSEHQSVFGSVTVEENQIETNQTINISEKKIKQPISEEIASQLTMFECMDLCRLLSVDNIKELEQQLTPCQFALNSLISKQSTYFTQLNQSCSLALQMFHEFQTEIHKYINKTADITDEEHKSSLEKHADPFRDALTSRWQRLHLRLETAIQQLCIRRGAFKYVEEGFKELESWLESTELTVETCSSQLAANAAASAILLPFNLHSEQLPSDEDIEFTENPQLILDTYTTEVVYYSTLLSSLNDRIEADLADRVILRKTLDSLEWRLSKLQKSTDHLSHQWNEEYERCEQLKADLRKFDSLLESIAKELTYCFDLSTCKASEDIENSTIQYGTDVKSIYVHANSCLLQLCKAQCIRHRLVRFRDHSLWLHDRAHLLAIGPSRYHHRPIHPITTDQQSNDLSNENKPPETFTGSILLESESVSLNHRLSGLIAQSTKSVHILHSKINHIFLDVAQSFRVWFDDLQSTMSGLHSVTTLPTCITITTKSNGSTSYSHQPMQILSVDVLSSNLKAVYLTIQDLSKKIQETETQVDILKELAKIMLRSQFIDVEPHYSNQTTEGDHLKNEELSQPSLSNRILVDEVQPLLTPESLLESVEDKVKHFTTDTYNVVDTIEDDNQLSILWTNLNSDVSLIVHSDSVNQLIRLWENQLINMCSELKQIELKINTAQKLAVQLKEYEVSITDNMVVHEKQCKEIVLWQKSITVESCKIRLDELQHLIVQSDETRTELKQAYEIFNQLIKISNIASSSSFYEFNIPGGDFIQNDVPEKSVETPVYKSTVLLEIESRLIALQSCLKEAIQNTTELISALENQQLLYNDAHDWVEDVTNQLHTIIKERRETPSSRDTAQKYFNLIQNLNTKSDTGRSKVQSAQSAIEHACYLISNSESFLYKNDTYCILSSSTKQSKFDEILKSPESLQLSSITTSSTFRSQFISELCDQLLNNSTKLNNCFNLYLNKIGILLNEIESDLSRWTSYIDSKLRLEKWLNSVELDWNVANLTDSDEVGDNLENKMYFITLYKVVLLICVHSSFTCFCRFLSSFVIIFLFDSITVFFAYCSI</sequence>
<organism evidence="17 18">
    <name type="scientific">Schistosoma japonicum</name>
    <name type="common">Blood fluke</name>
    <dbReference type="NCBI Taxonomy" id="6182"/>
    <lineage>
        <taxon>Eukaryota</taxon>
        <taxon>Metazoa</taxon>
        <taxon>Spiralia</taxon>
        <taxon>Lophotrochozoa</taxon>
        <taxon>Platyhelminthes</taxon>
        <taxon>Trematoda</taxon>
        <taxon>Digenea</taxon>
        <taxon>Strigeidida</taxon>
        <taxon>Schistosomatoidea</taxon>
        <taxon>Schistosomatidae</taxon>
        <taxon>Schistosoma</taxon>
    </lineage>
</organism>
<dbReference type="SUPFAM" id="SSF47576">
    <property type="entry name" value="Calponin-homology domain, CH-domain"/>
    <property type="match status" value="1"/>
</dbReference>
<evidence type="ECO:0000256" key="14">
    <source>
        <dbReference type="SAM" id="Phobius"/>
    </source>
</evidence>
<dbReference type="EMBL" id="SKCS01000084">
    <property type="protein sequence ID" value="TNN18110.1"/>
    <property type="molecule type" value="Genomic_DNA"/>
</dbReference>
<dbReference type="PROSITE" id="PS00027">
    <property type="entry name" value="HOMEOBOX_1"/>
    <property type="match status" value="1"/>
</dbReference>
<keyword evidence="8" id="KW-0009">Actin-binding</keyword>
<dbReference type="Gene3D" id="1.10.10.60">
    <property type="entry name" value="Homeodomain-like"/>
    <property type="match status" value="1"/>
</dbReference>
<feature type="coiled-coil region" evidence="12">
    <location>
        <begin position="2328"/>
        <end position="2392"/>
    </location>
</feature>
<evidence type="ECO:0000256" key="6">
    <source>
        <dbReference type="ARBA" id="ARBA00023136"/>
    </source>
</evidence>
<dbReference type="InterPro" id="IPR031701">
    <property type="entry name" value="SIX1_SD"/>
</dbReference>
<feature type="region of interest" description="Disordered" evidence="13">
    <location>
        <begin position="701"/>
        <end position="730"/>
    </location>
</feature>
<evidence type="ECO:0000256" key="12">
    <source>
        <dbReference type="SAM" id="Coils"/>
    </source>
</evidence>
<feature type="compositionally biased region" description="Polar residues" evidence="13">
    <location>
        <begin position="3858"/>
        <end position="3870"/>
    </location>
</feature>
<dbReference type="OrthoDB" id="18853at2759"/>
<evidence type="ECO:0000256" key="11">
    <source>
        <dbReference type="RuleBase" id="RU000682"/>
    </source>
</evidence>
<evidence type="ECO:0000259" key="15">
    <source>
        <dbReference type="PROSITE" id="PS50021"/>
    </source>
</evidence>
<keyword evidence="12" id="KW-0175">Coiled coil</keyword>
<dbReference type="PANTHER" id="PTHR47535:SF2">
    <property type="entry name" value="NESPRIN-3"/>
    <property type="match status" value="1"/>
</dbReference>
<dbReference type="GO" id="GO:0003677">
    <property type="term" value="F:DNA binding"/>
    <property type="evidence" value="ECO:0007669"/>
    <property type="project" value="UniProtKB-UniRule"/>
</dbReference>
<feature type="region of interest" description="Disordered" evidence="13">
    <location>
        <begin position="3084"/>
        <end position="3103"/>
    </location>
</feature>
<feature type="domain" description="Calponin-homology (CH)" evidence="15">
    <location>
        <begin position="737"/>
        <end position="845"/>
    </location>
</feature>
<dbReference type="PROSITE" id="PS50071">
    <property type="entry name" value="HOMEOBOX_2"/>
    <property type="match status" value="1"/>
</dbReference>
<dbReference type="GO" id="GO:0005737">
    <property type="term" value="C:cytoplasm"/>
    <property type="evidence" value="ECO:0007669"/>
    <property type="project" value="TreeGrafter"/>
</dbReference>
<evidence type="ECO:0000256" key="9">
    <source>
        <dbReference type="ARBA" id="ARBA00023242"/>
    </source>
</evidence>
<dbReference type="Pfam" id="PF16878">
    <property type="entry name" value="SIX1_SD"/>
    <property type="match status" value="1"/>
</dbReference>
<dbReference type="CDD" id="cd00086">
    <property type="entry name" value="homeodomain"/>
    <property type="match status" value="1"/>
</dbReference>
<dbReference type="Proteomes" id="UP000311919">
    <property type="component" value="Unassembled WGS sequence"/>
</dbReference>
<dbReference type="InterPro" id="IPR001715">
    <property type="entry name" value="CH_dom"/>
</dbReference>
<dbReference type="Gene3D" id="1.10.418.10">
    <property type="entry name" value="Calponin-like domain"/>
    <property type="match status" value="2"/>
</dbReference>
<dbReference type="GO" id="GO:0005640">
    <property type="term" value="C:nuclear outer membrane"/>
    <property type="evidence" value="ECO:0007669"/>
    <property type="project" value="TreeGrafter"/>
</dbReference>
<evidence type="ECO:0000256" key="4">
    <source>
        <dbReference type="ARBA" id="ARBA00022989"/>
    </source>
</evidence>
<dbReference type="GO" id="GO:0051015">
    <property type="term" value="F:actin filament binding"/>
    <property type="evidence" value="ECO:0007669"/>
    <property type="project" value="TreeGrafter"/>
</dbReference>
<evidence type="ECO:0000256" key="10">
    <source>
        <dbReference type="PROSITE-ProRule" id="PRU00108"/>
    </source>
</evidence>
<dbReference type="GO" id="GO:0000981">
    <property type="term" value="F:DNA-binding transcription factor activity, RNA polymerase II-specific"/>
    <property type="evidence" value="ECO:0007669"/>
    <property type="project" value="InterPro"/>
</dbReference>
<protein>
    <submittedName>
        <fullName evidence="17">Nesprin-1</fullName>
    </submittedName>
</protein>
<dbReference type="FunFam" id="1.10.418.10:FF:000057">
    <property type="entry name" value="Calmin"/>
    <property type="match status" value="1"/>
</dbReference>
<keyword evidence="7 10" id="KW-0371">Homeobox</keyword>
<dbReference type="InterPro" id="IPR017970">
    <property type="entry name" value="Homeobox_CS"/>
</dbReference>
<feature type="domain" description="Calponin-homology (CH)" evidence="15">
    <location>
        <begin position="572"/>
        <end position="680"/>
    </location>
</feature>
<dbReference type="InterPro" id="IPR036872">
    <property type="entry name" value="CH_dom_sf"/>
</dbReference>
<feature type="region of interest" description="Disordered" evidence="13">
    <location>
        <begin position="3046"/>
        <end position="3069"/>
    </location>
</feature>
<feature type="domain" description="Homeobox" evidence="16">
    <location>
        <begin position="173"/>
        <end position="224"/>
    </location>
</feature>
<dbReference type="SMART" id="SM00389">
    <property type="entry name" value="HOX"/>
    <property type="match status" value="1"/>
</dbReference>
<dbReference type="PROSITE" id="PS00019">
    <property type="entry name" value="ACTININ_1"/>
    <property type="match status" value="1"/>
</dbReference>
<dbReference type="Gene3D" id="1.20.58.60">
    <property type="match status" value="3"/>
</dbReference>
<evidence type="ECO:0000256" key="8">
    <source>
        <dbReference type="ARBA" id="ARBA00023203"/>
    </source>
</evidence>
<dbReference type="InterPro" id="IPR057057">
    <property type="entry name" value="Spectrin_SYNE1"/>
</dbReference>
<comment type="caution">
    <text evidence="17">The sequence shown here is derived from an EMBL/GenBank/DDBJ whole genome shotgun (WGS) entry which is preliminary data.</text>
</comment>
<dbReference type="PANTHER" id="PTHR47535">
    <property type="entry name" value="MUSCLE-SPECIFIC PROTEIN 300 KDA, ISOFORM G"/>
    <property type="match status" value="1"/>
</dbReference>
<evidence type="ECO:0000313" key="17">
    <source>
        <dbReference type="EMBL" id="TNN18110.1"/>
    </source>
</evidence>
<evidence type="ECO:0000313" key="18">
    <source>
        <dbReference type="Proteomes" id="UP000311919"/>
    </source>
</evidence>
<evidence type="ECO:0000256" key="13">
    <source>
        <dbReference type="SAM" id="MobiDB-lite"/>
    </source>
</evidence>
<evidence type="ECO:0000259" key="16">
    <source>
        <dbReference type="PROSITE" id="PS50071"/>
    </source>
</evidence>
<keyword evidence="4 14" id="KW-1133">Transmembrane helix</keyword>
<feature type="region of interest" description="Disordered" evidence="13">
    <location>
        <begin position="851"/>
        <end position="901"/>
    </location>
</feature>
<evidence type="ECO:0000256" key="2">
    <source>
        <dbReference type="ARBA" id="ARBA00022692"/>
    </source>
</evidence>
<keyword evidence="9 10" id="KW-0539">Nucleus</keyword>
<feature type="compositionally biased region" description="Basic and acidic residues" evidence="13">
    <location>
        <begin position="883"/>
        <end position="893"/>
    </location>
</feature>
<feature type="compositionally biased region" description="Polar residues" evidence="13">
    <location>
        <begin position="866"/>
        <end position="882"/>
    </location>
</feature>
<dbReference type="Pfam" id="PF25034">
    <property type="entry name" value="Spectrin_SYNE1"/>
    <property type="match status" value="1"/>
</dbReference>
<evidence type="ECO:0000256" key="7">
    <source>
        <dbReference type="ARBA" id="ARBA00023155"/>
    </source>
</evidence>
<dbReference type="PROSITE" id="PS00020">
    <property type="entry name" value="ACTININ_2"/>
    <property type="match status" value="1"/>
</dbReference>
<evidence type="ECO:0000256" key="1">
    <source>
        <dbReference type="ARBA" id="ARBA00004370"/>
    </source>
</evidence>
<dbReference type="SMART" id="SM00033">
    <property type="entry name" value="CH"/>
    <property type="match status" value="2"/>
</dbReference>
<feature type="DNA-binding region" description="Homeobox" evidence="10">
    <location>
        <begin position="175"/>
        <end position="225"/>
    </location>
</feature>
<feature type="region of interest" description="Disordered" evidence="13">
    <location>
        <begin position="2924"/>
        <end position="2953"/>
    </location>
</feature>
<dbReference type="GO" id="GO:0034993">
    <property type="term" value="C:meiotic nuclear membrane microtubule tethering complex"/>
    <property type="evidence" value="ECO:0007669"/>
    <property type="project" value="TreeGrafter"/>
</dbReference>
<dbReference type="InterPro" id="IPR009057">
    <property type="entry name" value="Homeodomain-like_sf"/>
</dbReference>
<dbReference type="Pfam" id="PF00046">
    <property type="entry name" value="Homeodomain"/>
    <property type="match status" value="1"/>
</dbReference>
<keyword evidence="3" id="KW-0677">Repeat</keyword>
<feature type="coiled-coil region" evidence="12">
    <location>
        <begin position="3975"/>
        <end position="4002"/>
    </location>
</feature>
<keyword evidence="18" id="KW-1185">Reference proteome</keyword>
<feature type="coiled-coil region" evidence="12">
    <location>
        <begin position="1516"/>
        <end position="1626"/>
    </location>
</feature>
<evidence type="ECO:0000256" key="3">
    <source>
        <dbReference type="ARBA" id="ARBA00022737"/>
    </source>
</evidence>
<feature type="coiled-coil region" evidence="12">
    <location>
        <begin position="1195"/>
        <end position="1236"/>
    </location>
</feature>
<dbReference type="InterPro" id="IPR001589">
    <property type="entry name" value="Actinin_actin-bd_CS"/>
</dbReference>
<feature type="transmembrane region" description="Helical" evidence="14">
    <location>
        <begin position="4500"/>
        <end position="4520"/>
    </location>
</feature>
<gene>
    <name evidence="17" type="ORF">EWB00_010746</name>
</gene>
<dbReference type="SUPFAM" id="SSF46966">
    <property type="entry name" value="Spectrin repeat"/>
    <property type="match status" value="1"/>
</dbReference>
<proteinExistence type="predicted"/>
<feature type="compositionally biased region" description="Polar residues" evidence="13">
    <location>
        <begin position="707"/>
        <end position="730"/>
    </location>
</feature>
<accession>A0A4Z2DPL2</accession>
<feature type="coiled-coil region" evidence="12">
    <location>
        <begin position="2783"/>
        <end position="2817"/>
    </location>
</feature>
<dbReference type="Pfam" id="PF00307">
    <property type="entry name" value="CH"/>
    <property type="match status" value="2"/>
</dbReference>
<dbReference type="GO" id="GO:0007097">
    <property type="term" value="P:nuclear migration"/>
    <property type="evidence" value="ECO:0007669"/>
    <property type="project" value="TreeGrafter"/>
</dbReference>
<keyword evidence="6 14" id="KW-0472">Membrane</keyword>
<dbReference type="SUPFAM" id="SSF46689">
    <property type="entry name" value="Homeodomain-like"/>
    <property type="match status" value="1"/>
</dbReference>
<feature type="compositionally biased region" description="Basic and acidic residues" evidence="13">
    <location>
        <begin position="3051"/>
        <end position="3069"/>
    </location>
</feature>